<organism evidence="6 7">
    <name type="scientific">Mobilicoccus pelagius NBRC 104925</name>
    <dbReference type="NCBI Taxonomy" id="1089455"/>
    <lineage>
        <taxon>Bacteria</taxon>
        <taxon>Bacillati</taxon>
        <taxon>Actinomycetota</taxon>
        <taxon>Actinomycetes</taxon>
        <taxon>Micrococcales</taxon>
        <taxon>Dermatophilaceae</taxon>
        <taxon>Mobilicoccus</taxon>
    </lineage>
</organism>
<protein>
    <submittedName>
        <fullName evidence="6">NlpC/P60 family protein</fullName>
    </submittedName>
</protein>
<feature type="domain" description="NlpC/P60" evidence="5">
    <location>
        <begin position="52"/>
        <end position="166"/>
    </location>
</feature>
<gene>
    <name evidence="6" type="ORF">MOPEL_096_00720</name>
</gene>
<dbReference type="InterPro" id="IPR000064">
    <property type="entry name" value="NLP_P60_dom"/>
</dbReference>
<comment type="similarity">
    <text evidence="1">Belongs to the peptidase C40 family.</text>
</comment>
<evidence type="ECO:0000313" key="7">
    <source>
        <dbReference type="Proteomes" id="UP000004367"/>
    </source>
</evidence>
<accession>H5UTK7</accession>
<dbReference type="AlphaFoldDB" id="H5UTK7"/>
<dbReference type="EMBL" id="BAFE01000073">
    <property type="protein sequence ID" value="GAB49065.1"/>
    <property type="molecule type" value="Genomic_DNA"/>
</dbReference>
<dbReference type="eggNOG" id="COG0791">
    <property type="taxonomic scope" value="Bacteria"/>
</dbReference>
<dbReference type="SUPFAM" id="SSF54001">
    <property type="entry name" value="Cysteine proteinases"/>
    <property type="match status" value="1"/>
</dbReference>
<keyword evidence="2" id="KW-0645">Protease</keyword>
<dbReference type="InterPro" id="IPR051794">
    <property type="entry name" value="PG_Endopeptidase_C40"/>
</dbReference>
<dbReference type="PROSITE" id="PS51935">
    <property type="entry name" value="NLPC_P60"/>
    <property type="match status" value="1"/>
</dbReference>
<dbReference type="GO" id="GO:0008234">
    <property type="term" value="F:cysteine-type peptidase activity"/>
    <property type="evidence" value="ECO:0007669"/>
    <property type="project" value="UniProtKB-KW"/>
</dbReference>
<dbReference type="PANTHER" id="PTHR47359">
    <property type="entry name" value="PEPTIDOGLYCAN DL-ENDOPEPTIDASE CWLO"/>
    <property type="match status" value="1"/>
</dbReference>
<evidence type="ECO:0000256" key="1">
    <source>
        <dbReference type="ARBA" id="ARBA00007074"/>
    </source>
</evidence>
<dbReference type="InterPro" id="IPR038765">
    <property type="entry name" value="Papain-like_cys_pep_sf"/>
</dbReference>
<keyword evidence="7" id="KW-1185">Reference proteome</keyword>
<keyword evidence="4" id="KW-0788">Thiol protease</keyword>
<evidence type="ECO:0000259" key="5">
    <source>
        <dbReference type="PROSITE" id="PS51935"/>
    </source>
</evidence>
<evidence type="ECO:0000313" key="6">
    <source>
        <dbReference type="EMBL" id="GAB49065.1"/>
    </source>
</evidence>
<dbReference type="Pfam" id="PF00877">
    <property type="entry name" value="NLPC_P60"/>
    <property type="match status" value="1"/>
</dbReference>
<keyword evidence="3" id="KW-0378">Hydrolase</keyword>
<evidence type="ECO:0000256" key="4">
    <source>
        <dbReference type="ARBA" id="ARBA00022807"/>
    </source>
</evidence>
<dbReference type="PANTHER" id="PTHR47359:SF3">
    <property type="entry name" value="NLP_P60 DOMAIN-CONTAINING PROTEIN-RELATED"/>
    <property type="match status" value="1"/>
</dbReference>
<dbReference type="Gene3D" id="3.90.1720.10">
    <property type="entry name" value="endopeptidase domain like (from Nostoc punctiforme)"/>
    <property type="match status" value="1"/>
</dbReference>
<proteinExistence type="inferred from homology"/>
<name>H5UTK7_9MICO</name>
<comment type="caution">
    <text evidence="6">The sequence shown here is derived from an EMBL/GenBank/DDBJ whole genome shotgun (WGS) entry which is preliminary data.</text>
</comment>
<reference evidence="6 7" key="1">
    <citation type="submission" date="2012-02" db="EMBL/GenBank/DDBJ databases">
        <title>Whole genome shotgun sequence of Mobilicoccus pelagius NBRC 104925.</title>
        <authorList>
            <person name="Yoshida Y."/>
            <person name="Hosoyama A."/>
            <person name="Tsuchikane K."/>
            <person name="Katsumata H."/>
            <person name="Yamazaki S."/>
            <person name="Fujita N."/>
        </authorList>
    </citation>
    <scope>NUCLEOTIDE SEQUENCE [LARGE SCALE GENOMIC DNA]</scope>
    <source>
        <strain evidence="6 7">NBRC 104925</strain>
    </source>
</reference>
<evidence type="ECO:0000256" key="2">
    <source>
        <dbReference type="ARBA" id="ARBA00022670"/>
    </source>
</evidence>
<dbReference type="Proteomes" id="UP000004367">
    <property type="component" value="Unassembled WGS sequence"/>
</dbReference>
<dbReference type="GO" id="GO:0006508">
    <property type="term" value="P:proteolysis"/>
    <property type="evidence" value="ECO:0007669"/>
    <property type="project" value="UniProtKB-KW"/>
</dbReference>
<evidence type="ECO:0000256" key="3">
    <source>
        <dbReference type="ARBA" id="ARBA00022801"/>
    </source>
</evidence>
<sequence length="166" mass="17587">MFRKRLLEPPTHMKTSFKGASARLAVTGALALSLSGGMTLASAPAADAAISSSQGVKAVSIASTKRGTPYRYGATGPRAFDCSGFTGWTYKRMGKNIPRTADAQYRASIKISRGQARPGDLVFYGGGRKHHVGIYAGNGRMWHAPRTGDVVKLAKVRGGASFGRVR</sequence>